<protein>
    <submittedName>
        <fullName evidence="2">Uncharacterized protein</fullName>
    </submittedName>
</protein>
<feature type="region of interest" description="Disordered" evidence="1">
    <location>
        <begin position="99"/>
        <end position="151"/>
    </location>
</feature>
<reference evidence="2" key="2">
    <citation type="submission" date="2022-01" db="EMBL/GenBank/DDBJ databases">
        <authorList>
            <person name="Yamashiro T."/>
            <person name="Shiraishi A."/>
            <person name="Satake H."/>
            <person name="Nakayama K."/>
        </authorList>
    </citation>
    <scope>NUCLEOTIDE SEQUENCE</scope>
</reference>
<dbReference type="Proteomes" id="UP001151760">
    <property type="component" value="Unassembled WGS sequence"/>
</dbReference>
<feature type="compositionally biased region" description="Basic and acidic residues" evidence="1">
    <location>
        <begin position="117"/>
        <end position="141"/>
    </location>
</feature>
<evidence type="ECO:0000256" key="1">
    <source>
        <dbReference type="SAM" id="MobiDB-lite"/>
    </source>
</evidence>
<organism evidence="2 3">
    <name type="scientific">Tanacetum coccineum</name>
    <dbReference type="NCBI Taxonomy" id="301880"/>
    <lineage>
        <taxon>Eukaryota</taxon>
        <taxon>Viridiplantae</taxon>
        <taxon>Streptophyta</taxon>
        <taxon>Embryophyta</taxon>
        <taxon>Tracheophyta</taxon>
        <taxon>Spermatophyta</taxon>
        <taxon>Magnoliopsida</taxon>
        <taxon>eudicotyledons</taxon>
        <taxon>Gunneridae</taxon>
        <taxon>Pentapetalae</taxon>
        <taxon>asterids</taxon>
        <taxon>campanulids</taxon>
        <taxon>Asterales</taxon>
        <taxon>Asteraceae</taxon>
        <taxon>Asteroideae</taxon>
        <taxon>Anthemideae</taxon>
        <taxon>Anthemidinae</taxon>
        <taxon>Tanacetum</taxon>
    </lineage>
</organism>
<evidence type="ECO:0000313" key="2">
    <source>
        <dbReference type="EMBL" id="GJT08958.1"/>
    </source>
</evidence>
<dbReference type="EMBL" id="BQNB010012871">
    <property type="protein sequence ID" value="GJT08958.1"/>
    <property type="molecule type" value="Genomic_DNA"/>
</dbReference>
<evidence type="ECO:0000313" key="3">
    <source>
        <dbReference type="Proteomes" id="UP001151760"/>
    </source>
</evidence>
<feature type="compositionally biased region" description="Basic residues" evidence="1">
    <location>
        <begin position="105"/>
        <end position="115"/>
    </location>
</feature>
<gene>
    <name evidence="2" type="ORF">Tco_0843420</name>
</gene>
<feature type="compositionally biased region" description="Basic residues" evidence="1">
    <location>
        <begin position="142"/>
        <end position="151"/>
    </location>
</feature>
<name>A0ABQ5B605_9ASTR</name>
<keyword evidence="3" id="KW-1185">Reference proteome</keyword>
<accession>A0ABQ5B605</accession>
<sequence>MLPSWLCLMVLDSQKAKDVQAQEIAALKRGSRGWKGKKMTDLQSAKAARNQAEEANIRMMNAQGKEKLDPYLGEAVAGVGAPKARCSSTAFRSGTTFRLGGKEKSKTRKKVRGYKLKGAEREAWKEKSREGNKQKDPQRNKSREKKSQRKC</sequence>
<comment type="caution">
    <text evidence="2">The sequence shown here is derived from an EMBL/GenBank/DDBJ whole genome shotgun (WGS) entry which is preliminary data.</text>
</comment>
<reference evidence="2" key="1">
    <citation type="journal article" date="2022" name="Int. J. Mol. Sci.">
        <title>Draft Genome of Tanacetum Coccineum: Genomic Comparison of Closely Related Tanacetum-Family Plants.</title>
        <authorList>
            <person name="Yamashiro T."/>
            <person name="Shiraishi A."/>
            <person name="Nakayama K."/>
            <person name="Satake H."/>
        </authorList>
    </citation>
    <scope>NUCLEOTIDE SEQUENCE</scope>
</reference>
<proteinExistence type="predicted"/>